<organism evidence="9 10">
    <name type="scientific">Fretibacterium fastidiosum</name>
    <dbReference type="NCBI Taxonomy" id="651822"/>
    <lineage>
        <taxon>Bacteria</taxon>
        <taxon>Thermotogati</taxon>
        <taxon>Synergistota</taxon>
        <taxon>Synergistia</taxon>
        <taxon>Synergistales</taxon>
        <taxon>Aminobacteriaceae</taxon>
        <taxon>Fretibacterium</taxon>
    </lineage>
</organism>
<accession>A0AB94IXA1</accession>
<dbReference type="AlphaFoldDB" id="A0AB94IXA1"/>
<evidence type="ECO:0000256" key="1">
    <source>
        <dbReference type="ARBA" id="ARBA00004651"/>
    </source>
</evidence>
<comment type="subcellular location">
    <subcellularLocation>
        <location evidence="1">Cell membrane</location>
        <topology evidence="1">Multi-pass membrane protein</topology>
    </subcellularLocation>
    <subcellularLocation>
        <location evidence="6">Membrane</location>
        <topology evidence="6">Multi-pass membrane protein</topology>
    </subcellularLocation>
</comment>
<proteinExistence type="inferred from homology"/>
<keyword evidence="6" id="KW-0653">Protein transport</keyword>
<evidence type="ECO:0000313" key="9">
    <source>
        <dbReference type="EMBL" id="CBL28381.1"/>
    </source>
</evidence>
<comment type="similarity">
    <text evidence="6">Belongs to the exbB/tolQ family.</text>
</comment>
<dbReference type="InterPro" id="IPR050790">
    <property type="entry name" value="ExbB/TolQ_transport"/>
</dbReference>
<name>A0AB94IXA1_9BACT</name>
<reference evidence="10" key="1">
    <citation type="submission" date="2010-03" db="EMBL/GenBank/DDBJ databases">
        <title>The genome sequence of Synergistetes sp. SGP1.</title>
        <authorList>
            <consortium name="metaHIT consortium -- http://www.metahit.eu/"/>
            <person name="Pajon A."/>
            <person name="Turner K."/>
            <person name="Parkhill J."/>
            <person name="Wade W."/>
            <person name="Vartoukian S."/>
        </authorList>
    </citation>
    <scope>NUCLEOTIDE SEQUENCE [LARGE SCALE GENOMIC DNA]</scope>
    <source>
        <strain evidence="10">SGP1</strain>
    </source>
</reference>
<dbReference type="Proteomes" id="UP000008957">
    <property type="component" value="Chromosome"/>
</dbReference>
<evidence type="ECO:0000256" key="2">
    <source>
        <dbReference type="ARBA" id="ARBA00022475"/>
    </source>
</evidence>
<feature type="transmembrane region" description="Helical" evidence="7">
    <location>
        <begin position="150"/>
        <end position="171"/>
    </location>
</feature>
<dbReference type="RefSeq" id="WP_015556528.1">
    <property type="nucleotide sequence ID" value="NC_021038.1"/>
</dbReference>
<dbReference type="PANTHER" id="PTHR30625:SF11">
    <property type="entry name" value="MOTA_TOLQ_EXBB PROTON CHANNEL DOMAIN-CONTAINING PROTEIN"/>
    <property type="match status" value="1"/>
</dbReference>
<dbReference type="PANTHER" id="PTHR30625">
    <property type="entry name" value="PROTEIN TOLQ"/>
    <property type="match status" value="1"/>
</dbReference>
<feature type="transmembrane region" description="Helical" evidence="7">
    <location>
        <begin position="12"/>
        <end position="32"/>
    </location>
</feature>
<dbReference type="GO" id="GO:0017038">
    <property type="term" value="P:protein import"/>
    <property type="evidence" value="ECO:0007669"/>
    <property type="project" value="TreeGrafter"/>
</dbReference>
<evidence type="ECO:0000256" key="6">
    <source>
        <dbReference type="RuleBase" id="RU004057"/>
    </source>
</evidence>
<gene>
    <name evidence="9" type="ORF">SY1_12290</name>
</gene>
<feature type="transmembrane region" description="Helical" evidence="7">
    <location>
        <begin position="107"/>
        <end position="130"/>
    </location>
</feature>
<keyword evidence="3 7" id="KW-0812">Transmembrane</keyword>
<feature type="domain" description="MotA/TolQ/ExbB proton channel" evidence="8">
    <location>
        <begin position="83"/>
        <end position="187"/>
    </location>
</feature>
<dbReference type="KEGG" id="sbr:SY1_12290"/>
<evidence type="ECO:0000256" key="7">
    <source>
        <dbReference type="SAM" id="Phobius"/>
    </source>
</evidence>
<evidence type="ECO:0000256" key="3">
    <source>
        <dbReference type="ARBA" id="ARBA00022692"/>
    </source>
</evidence>
<protein>
    <submittedName>
        <fullName evidence="9">Biopolymer transport proteins</fullName>
    </submittedName>
</protein>
<keyword evidence="2" id="KW-1003">Cell membrane</keyword>
<keyword evidence="4 7" id="KW-1133">Transmembrane helix</keyword>
<dbReference type="EMBL" id="FP929056">
    <property type="protein sequence ID" value="CBL28381.1"/>
    <property type="molecule type" value="Genomic_DNA"/>
</dbReference>
<dbReference type="Pfam" id="PF01618">
    <property type="entry name" value="MotA_ExbB"/>
    <property type="match status" value="1"/>
</dbReference>
<evidence type="ECO:0000256" key="4">
    <source>
        <dbReference type="ARBA" id="ARBA00022989"/>
    </source>
</evidence>
<evidence type="ECO:0000259" key="8">
    <source>
        <dbReference type="Pfam" id="PF01618"/>
    </source>
</evidence>
<evidence type="ECO:0000313" key="10">
    <source>
        <dbReference type="Proteomes" id="UP000008957"/>
    </source>
</evidence>
<dbReference type="InterPro" id="IPR002898">
    <property type="entry name" value="MotA_ExbB_proton_chnl"/>
</dbReference>
<sequence>MLEYMRAGGGIMWIIALLSFVALAVVLERLFFFTRSRTDPGRLEVGLGRALRDGDLQTALALAEAGNSSLHRLFAAVFSCWELPDETVRLLAERRIRRELYRWERHLPVLEVTARVAPLLGLLGTVLGMVEMFRSLHQGGAVDAIAVTGGIWKALFTTVAGLVAAIPMVLAHSLLQGAVDSQAETLERGVDFLLRERAVREAGRPES</sequence>
<keyword evidence="6" id="KW-0813">Transport</keyword>
<keyword evidence="10" id="KW-1185">Reference proteome</keyword>
<dbReference type="GO" id="GO:0005886">
    <property type="term" value="C:plasma membrane"/>
    <property type="evidence" value="ECO:0007669"/>
    <property type="project" value="UniProtKB-SubCell"/>
</dbReference>
<evidence type="ECO:0000256" key="5">
    <source>
        <dbReference type="ARBA" id="ARBA00023136"/>
    </source>
</evidence>
<keyword evidence="5 7" id="KW-0472">Membrane</keyword>
<reference evidence="9 10" key="2">
    <citation type="submission" date="2010-03" db="EMBL/GenBank/DDBJ databases">
        <authorList>
            <person name="Pajon A."/>
        </authorList>
    </citation>
    <scope>NUCLEOTIDE SEQUENCE [LARGE SCALE GENOMIC DNA]</scope>
    <source>
        <strain evidence="9 10">SGP1</strain>
    </source>
</reference>